<gene>
    <name evidence="1" type="ORF">L3X38_002377</name>
</gene>
<dbReference type="SUPFAM" id="SSF52540">
    <property type="entry name" value="P-loop containing nucleoside triphosphate hydrolases"/>
    <property type="match status" value="1"/>
</dbReference>
<organism evidence="1 2">
    <name type="scientific">Prunus dulcis</name>
    <name type="common">Almond</name>
    <name type="synonym">Amygdalus dulcis</name>
    <dbReference type="NCBI Taxonomy" id="3755"/>
    <lineage>
        <taxon>Eukaryota</taxon>
        <taxon>Viridiplantae</taxon>
        <taxon>Streptophyta</taxon>
        <taxon>Embryophyta</taxon>
        <taxon>Tracheophyta</taxon>
        <taxon>Spermatophyta</taxon>
        <taxon>Magnoliopsida</taxon>
        <taxon>eudicotyledons</taxon>
        <taxon>Gunneridae</taxon>
        <taxon>Pentapetalae</taxon>
        <taxon>rosids</taxon>
        <taxon>fabids</taxon>
        <taxon>Rosales</taxon>
        <taxon>Rosaceae</taxon>
        <taxon>Amygdaloideae</taxon>
        <taxon>Amygdaleae</taxon>
        <taxon>Prunus</taxon>
    </lineage>
</organism>
<name>A0AAD4WTT4_PRUDU</name>
<evidence type="ECO:0000313" key="2">
    <source>
        <dbReference type="Proteomes" id="UP001054821"/>
    </source>
</evidence>
<proteinExistence type="predicted"/>
<reference evidence="1 2" key="1">
    <citation type="journal article" date="2022" name="G3 (Bethesda)">
        <title>Whole-genome sequence and methylome profiling of the almond [Prunus dulcis (Mill.) D.A. Webb] cultivar 'Nonpareil'.</title>
        <authorList>
            <person name="D'Amico-Willman K.M."/>
            <person name="Ouma W.Z."/>
            <person name="Meulia T."/>
            <person name="Sideli G.M."/>
            <person name="Gradziel T.M."/>
            <person name="Fresnedo-Ramirez J."/>
        </authorList>
    </citation>
    <scope>NUCLEOTIDE SEQUENCE [LARGE SCALE GENOMIC DNA]</scope>
    <source>
        <strain evidence="1">Clone GOH B32 T37-40</strain>
    </source>
</reference>
<dbReference type="EMBL" id="JAJFAZ020000001">
    <property type="protein sequence ID" value="KAI5349490.1"/>
    <property type="molecule type" value="Genomic_DNA"/>
</dbReference>
<accession>A0AAD4WTT4</accession>
<keyword evidence="2" id="KW-1185">Reference proteome</keyword>
<dbReference type="AlphaFoldDB" id="A0AAD4WTT4"/>
<dbReference type="Proteomes" id="UP001054821">
    <property type="component" value="Chromosome 1"/>
</dbReference>
<protein>
    <submittedName>
        <fullName evidence="1">Uncharacterized protein</fullName>
    </submittedName>
</protein>
<sequence length="82" mass="9373">MWEGRQLLGTIFVRWRRKHCLDNCVFCFVSLTFDKIILPSAFVFFEFWTRLIPTGTIGRVAHGKSTIVKAISGVQVIIPSCI</sequence>
<evidence type="ECO:0000313" key="1">
    <source>
        <dbReference type="EMBL" id="KAI5349490.1"/>
    </source>
</evidence>
<dbReference type="InterPro" id="IPR027417">
    <property type="entry name" value="P-loop_NTPase"/>
</dbReference>
<comment type="caution">
    <text evidence="1">The sequence shown here is derived from an EMBL/GenBank/DDBJ whole genome shotgun (WGS) entry which is preliminary data.</text>
</comment>